<name>A0ABW5CZT1_9BACT</name>
<comment type="caution">
    <text evidence="1">The sequence shown here is derived from an EMBL/GenBank/DDBJ whole genome shotgun (WGS) entry which is preliminary data.</text>
</comment>
<evidence type="ECO:0008006" key="3">
    <source>
        <dbReference type="Google" id="ProtNLM"/>
    </source>
</evidence>
<sequence>MIKLSKLLLGLSLFSCSMDQEKLPERYVGQITQNDYEIIIKHSKNFLQEKGTIKKIEDGVIYVVLNDDSDNVNQLALDNLLRSCKQEDDKAKWREIIVDHFTRLTTKVNLDRSDFDKCRDLIAIRIYPEYEEKTKALMIFKVDFPGTMSTLVLDLPDKYESIDEETIDLWRVPIDSLFYIAQENVNKRDGIEIREAKETETKRVYSFFSPDHSASYIRDIKRNADFAIGEFGAFVAIPTRGSAFVIPIEDKSAIEALDKLRPTIKLFFDEDPGSITADIFWYYNDRFELVEVINDEIVLPHELKTKI</sequence>
<dbReference type="EMBL" id="JBHUIM010000002">
    <property type="protein sequence ID" value="MFD2247354.1"/>
    <property type="molecule type" value="Genomic_DNA"/>
</dbReference>
<evidence type="ECO:0000313" key="1">
    <source>
        <dbReference type="EMBL" id="MFD2247354.1"/>
    </source>
</evidence>
<accession>A0ABW5CZT1</accession>
<gene>
    <name evidence="1" type="ORF">ACFSKP_13895</name>
</gene>
<dbReference type="Proteomes" id="UP001597374">
    <property type="component" value="Unassembled WGS sequence"/>
</dbReference>
<proteinExistence type="predicted"/>
<organism evidence="1 2">
    <name type="scientific">Pontibacter ruber</name>
    <dbReference type="NCBI Taxonomy" id="1343895"/>
    <lineage>
        <taxon>Bacteria</taxon>
        <taxon>Pseudomonadati</taxon>
        <taxon>Bacteroidota</taxon>
        <taxon>Cytophagia</taxon>
        <taxon>Cytophagales</taxon>
        <taxon>Hymenobacteraceae</taxon>
        <taxon>Pontibacter</taxon>
    </lineage>
</organism>
<keyword evidence="2" id="KW-1185">Reference proteome</keyword>
<reference evidence="2" key="1">
    <citation type="journal article" date="2019" name="Int. J. Syst. Evol. Microbiol.">
        <title>The Global Catalogue of Microorganisms (GCM) 10K type strain sequencing project: providing services to taxonomists for standard genome sequencing and annotation.</title>
        <authorList>
            <consortium name="The Broad Institute Genomics Platform"/>
            <consortium name="The Broad Institute Genome Sequencing Center for Infectious Disease"/>
            <person name="Wu L."/>
            <person name="Ma J."/>
        </authorList>
    </citation>
    <scope>NUCLEOTIDE SEQUENCE [LARGE SCALE GENOMIC DNA]</scope>
    <source>
        <strain evidence="2">CGMCC 4.1782</strain>
    </source>
</reference>
<dbReference type="RefSeq" id="WP_377496929.1">
    <property type="nucleotide sequence ID" value="NZ_JBHUIM010000002.1"/>
</dbReference>
<protein>
    <recommendedName>
        <fullName evidence="3">DUF1444 family protein</fullName>
    </recommendedName>
</protein>
<evidence type="ECO:0000313" key="2">
    <source>
        <dbReference type="Proteomes" id="UP001597374"/>
    </source>
</evidence>